<evidence type="ECO:0000256" key="9">
    <source>
        <dbReference type="ARBA" id="ARBA00022801"/>
    </source>
</evidence>
<evidence type="ECO:0000256" key="6">
    <source>
        <dbReference type="ARBA" id="ARBA00022723"/>
    </source>
</evidence>
<dbReference type="SMART" id="SM00154">
    <property type="entry name" value="ZnF_AN1"/>
    <property type="match status" value="1"/>
</dbReference>
<comment type="similarity">
    <text evidence="3">Belongs to the DNA2/NAM7 helicase family.</text>
</comment>
<evidence type="ECO:0000256" key="3">
    <source>
        <dbReference type="ARBA" id="ARBA00007913"/>
    </source>
</evidence>
<dbReference type="InterPro" id="IPR050534">
    <property type="entry name" value="Coronavir_polyprotein_1ab"/>
</dbReference>
<dbReference type="Proteomes" id="UP000829291">
    <property type="component" value="Chromosome 5"/>
</dbReference>
<dbReference type="SUPFAM" id="SSF52540">
    <property type="entry name" value="P-loop containing nucleoside triphosphate hydrolases"/>
    <property type="match status" value="1"/>
</dbReference>
<evidence type="ECO:0000256" key="14">
    <source>
        <dbReference type="ARBA" id="ARBA00048432"/>
    </source>
</evidence>
<evidence type="ECO:0000256" key="2">
    <source>
        <dbReference type="ARBA" id="ARBA00004496"/>
    </source>
</evidence>
<evidence type="ECO:0000256" key="16">
    <source>
        <dbReference type="SAM" id="MobiDB-lite"/>
    </source>
</evidence>
<feature type="domain" description="AN1-type" evidence="17">
    <location>
        <begin position="838"/>
        <end position="887"/>
    </location>
</feature>
<keyword evidence="19" id="KW-0238">DNA-binding</keyword>
<sequence>MDYVISSFVRKHIDLLRSERDENLQHVFNNISAQALRNLEKEGDALTKLSVGSLASRGLKQLQIDFVDPNNLPLKHAFAVGDLVACIQSNNRSQFLPGLVSAISQRTISVTISDQTVVNVNEEEQFAIIKADSDYTYNCQTRALKNLESTEIYSWRCFNVIRILFDNDEKIVQELIDMDNEISEKYLNEDGQLKFINDKLAEDQRMAVSFALRKKFLAIIQGPPGTGKTTTLVELIGQLRGLGKKVLVCAPTNVAVDNIAQKLCDAGIKPLRMGHPARIAKEVQSCSIDANVRQDNSYEILVQIKQSLKELQEKDGDTEKGGKPWGKIKELSKEYRERMDKLTSEIIRRHPVILCTLNSATTGKRAKSMRHVPREYFDVVVVDEASQALEASNWIAIPNAEKVVLAGDINQLPPAVMNQKAAKNGLCVSLMERAIKKLGKKAYKSLEIQYRMNSKIMSWSSKQFYENTLKADKLVANHLLRDLPGVESCSLTSDSVVFIDTCGCECEEYQIGSGTISKGNVGEAIVVDRLVAALVKSGVPEREIGVITPYALQVDFVRKTLSTRSISAEVSTVDGFQGREKEVIVLSLVRSNEEKSLGFVTDFRRLNVAVTRARRLLVVIVNSETVEDNKLITGLLKHIEDNGLLQTAQEYLEDNSEDLKKDLEENVKVKQKSVVTNKTDSKTEKRKKPASKNGDKIKGDTNLKSVLKDKGIDLSINANRKDYNLFECISESNSDIEDTELLPNTAEIATEDPEEMDEALPSVEQVESKPKIELSNLIASLKQLETTSTQVSSAGTPLASNQPVPMQAKKNKKSKNRKPKTSEITADDDLDKLIATVTANDYICAMAGCKKSTQLMHVDCEFCKSRFCFTHGMQEIHGCGEAVRNKERKEFVRRKPENCKKTDKDKFARKLKQLEEARKPKKKVEK</sequence>
<dbReference type="Pfam" id="PF21138">
    <property type="entry name" value="SMUBP-2_HCS1_1B"/>
    <property type="match status" value="1"/>
</dbReference>
<dbReference type="Gene3D" id="2.40.30.270">
    <property type="match status" value="1"/>
</dbReference>
<dbReference type="RefSeq" id="XP_046597517.1">
    <property type="nucleotide sequence ID" value="XM_046741561.1"/>
</dbReference>
<keyword evidence="6" id="KW-0479">Metal-binding</keyword>
<gene>
    <name evidence="19" type="primary">LOC107217614</name>
</gene>
<dbReference type="Pfam" id="PF13087">
    <property type="entry name" value="AAA_12"/>
    <property type="match status" value="1"/>
</dbReference>
<evidence type="ECO:0000256" key="1">
    <source>
        <dbReference type="ARBA" id="ARBA00004123"/>
    </source>
</evidence>
<dbReference type="InterPro" id="IPR000058">
    <property type="entry name" value="Znf_AN1"/>
</dbReference>
<evidence type="ECO:0000256" key="4">
    <source>
        <dbReference type="ARBA" id="ARBA00012551"/>
    </source>
</evidence>
<evidence type="ECO:0000313" key="19">
    <source>
        <dbReference type="RefSeq" id="XP_046597517.1"/>
    </source>
</evidence>
<evidence type="ECO:0000313" key="18">
    <source>
        <dbReference type="Proteomes" id="UP000829291"/>
    </source>
</evidence>
<dbReference type="InterPro" id="IPR041679">
    <property type="entry name" value="DNA2/NAM7-like_C"/>
</dbReference>
<keyword evidence="5" id="KW-0963">Cytoplasm</keyword>
<dbReference type="Pfam" id="PF13086">
    <property type="entry name" value="AAA_11"/>
    <property type="match status" value="1"/>
</dbReference>
<keyword evidence="13" id="KW-0539">Nucleus</keyword>
<dbReference type="SUPFAM" id="SSF118310">
    <property type="entry name" value="AN1-like Zinc finger"/>
    <property type="match status" value="1"/>
</dbReference>
<keyword evidence="8 15" id="KW-0863">Zinc-finger</keyword>
<keyword evidence="18" id="KW-1185">Reference proteome</keyword>
<feature type="compositionally biased region" description="Polar residues" evidence="16">
    <location>
        <begin position="789"/>
        <end position="804"/>
    </location>
</feature>
<evidence type="ECO:0000256" key="10">
    <source>
        <dbReference type="ARBA" id="ARBA00022806"/>
    </source>
</evidence>
<evidence type="ECO:0000256" key="7">
    <source>
        <dbReference type="ARBA" id="ARBA00022741"/>
    </source>
</evidence>
<dbReference type="GO" id="GO:0003677">
    <property type="term" value="F:DNA binding"/>
    <property type="evidence" value="ECO:0007669"/>
    <property type="project" value="UniProtKB-KW"/>
</dbReference>
<dbReference type="InterPro" id="IPR014001">
    <property type="entry name" value="Helicase_ATP-bd"/>
</dbReference>
<evidence type="ECO:0000256" key="15">
    <source>
        <dbReference type="PROSITE-ProRule" id="PRU00449"/>
    </source>
</evidence>
<keyword evidence="12" id="KW-0067">ATP-binding</keyword>
<evidence type="ECO:0000256" key="12">
    <source>
        <dbReference type="ARBA" id="ARBA00022840"/>
    </source>
</evidence>
<dbReference type="CDD" id="cd18808">
    <property type="entry name" value="SF1_C_Upf1"/>
    <property type="match status" value="1"/>
</dbReference>
<keyword evidence="9" id="KW-0378">Hydrolase</keyword>
<dbReference type="Pfam" id="PF01428">
    <property type="entry name" value="zf-AN1"/>
    <property type="match status" value="1"/>
</dbReference>
<dbReference type="InterPro" id="IPR041677">
    <property type="entry name" value="DNA2/NAM7_AAA_11"/>
</dbReference>
<feature type="compositionally biased region" description="Basic residues" evidence="16">
    <location>
        <begin position="809"/>
        <end position="819"/>
    </location>
</feature>
<dbReference type="PANTHER" id="PTHR43788">
    <property type="entry name" value="DNA2/NAM7 HELICASE FAMILY MEMBER"/>
    <property type="match status" value="1"/>
</dbReference>
<evidence type="ECO:0000256" key="5">
    <source>
        <dbReference type="ARBA" id="ARBA00022490"/>
    </source>
</evidence>
<protein>
    <recommendedName>
        <fullName evidence="4">DNA helicase</fullName>
        <ecNumber evidence="4">3.6.4.12</ecNumber>
    </recommendedName>
</protein>
<dbReference type="Gene3D" id="3.40.50.300">
    <property type="entry name" value="P-loop containing nucleotide triphosphate hydrolases"/>
    <property type="match status" value="2"/>
</dbReference>
<dbReference type="InterPro" id="IPR035896">
    <property type="entry name" value="AN1-like_Znf"/>
</dbReference>
<dbReference type="PANTHER" id="PTHR43788:SF8">
    <property type="entry name" value="DNA-BINDING PROTEIN SMUBP-2"/>
    <property type="match status" value="1"/>
</dbReference>
<dbReference type="Gene3D" id="4.10.1110.10">
    <property type="entry name" value="AN1-like Zinc finger"/>
    <property type="match status" value="1"/>
</dbReference>
<reference evidence="19" key="1">
    <citation type="submission" date="2025-08" db="UniProtKB">
        <authorList>
            <consortium name="RefSeq"/>
        </authorList>
    </citation>
    <scope>IDENTIFICATION</scope>
    <source>
        <tissue evidence="19">Thorax and Abdomen</tissue>
    </source>
</reference>
<proteinExistence type="inferred from homology"/>
<evidence type="ECO:0000256" key="13">
    <source>
        <dbReference type="ARBA" id="ARBA00023242"/>
    </source>
</evidence>
<evidence type="ECO:0000256" key="8">
    <source>
        <dbReference type="ARBA" id="ARBA00022771"/>
    </source>
</evidence>
<dbReference type="SMART" id="SM00487">
    <property type="entry name" value="DEXDc"/>
    <property type="match status" value="1"/>
</dbReference>
<organism evidence="18 19">
    <name type="scientific">Neodiprion lecontei</name>
    <name type="common">Redheaded pine sawfly</name>
    <dbReference type="NCBI Taxonomy" id="441921"/>
    <lineage>
        <taxon>Eukaryota</taxon>
        <taxon>Metazoa</taxon>
        <taxon>Ecdysozoa</taxon>
        <taxon>Arthropoda</taxon>
        <taxon>Hexapoda</taxon>
        <taxon>Insecta</taxon>
        <taxon>Pterygota</taxon>
        <taxon>Neoptera</taxon>
        <taxon>Endopterygota</taxon>
        <taxon>Hymenoptera</taxon>
        <taxon>Tenthredinoidea</taxon>
        <taxon>Diprionidae</taxon>
        <taxon>Diprioninae</taxon>
        <taxon>Neodiprion</taxon>
    </lineage>
</organism>
<dbReference type="InterPro" id="IPR047187">
    <property type="entry name" value="SF1_C_Upf1"/>
</dbReference>
<dbReference type="InterPro" id="IPR048761">
    <property type="entry name" value="SMUBP-2_HCS1_1B"/>
</dbReference>
<dbReference type="EC" id="3.6.4.12" evidence="4"/>
<evidence type="ECO:0000259" key="17">
    <source>
        <dbReference type="PROSITE" id="PS51039"/>
    </source>
</evidence>
<comment type="catalytic activity">
    <reaction evidence="14">
        <text>ATP + H2O = ADP + phosphate + H(+)</text>
        <dbReference type="Rhea" id="RHEA:13065"/>
        <dbReference type="ChEBI" id="CHEBI:15377"/>
        <dbReference type="ChEBI" id="CHEBI:15378"/>
        <dbReference type="ChEBI" id="CHEBI:30616"/>
        <dbReference type="ChEBI" id="CHEBI:43474"/>
        <dbReference type="ChEBI" id="CHEBI:456216"/>
        <dbReference type="EC" id="3.6.4.12"/>
    </reaction>
    <physiologicalReaction direction="left-to-right" evidence="14">
        <dbReference type="Rhea" id="RHEA:13066"/>
    </physiologicalReaction>
</comment>
<keyword evidence="7" id="KW-0547">Nucleotide-binding</keyword>
<feature type="region of interest" description="Disordered" evidence="16">
    <location>
        <begin position="789"/>
        <end position="824"/>
    </location>
</feature>
<accession>A0ABM3GB59</accession>
<dbReference type="PROSITE" id="PS51039">
    <property type="entry name" value="ZF_AN1"/>
    <property type="match status" value="1"/>
</dbReference>
<keyword evidence="10" id="KW-0347">Helicase</keyword>
<evidence type="ECO:0000256" key="11">
    <source>
        <dbReference type="ARBA" id="ARBA00022833"/>
    </source>
</evidence>
<name>A0ABM3GB59_NEOLC</name>
<dbReference type="InterPro" id="IPR027417">
    <property type="entry name" value="P-loop_NTPase"/>
</dbReference>
<comment type="subcellular location">
    <subcellularLocation>
        <location evidence="2">Cytoplasm</location>
    </subcellularLocation>
    <subcellularLocation>
        <location evidence="1">Nucleus</location>
    </subcellularLocation>
</comment>
<keyword evidence="11" id="KW-0862">Zinc</keyword>
<feature type="region of interest" description="Disordered" evidence="16">
    <location>
        <begin position="670"/>
        <end position="700"/>
    </location>
</feature>
<dbReference type="InterPro" id="IPR003593">
    <property type="entry name" value="AAA+_ATPase"/>
</dbReference>
<dbReference type="SMART" id="SM00382">
    <property type="entry name" value="AAA"/>
    <property type="match status" value="1"/>
</dbReference>
<dbReference type="GeneID" id="107217614"/>